<keyword evidence="22" id="KW-1185">Reference proteome</keyword>
<evidence type="ECO:0000256" key="16">
    <source>
        <dbReference type="RuleBase" id="RU003357"/>
    </source>
</evidence>
<keyword evidence="11 14" id="KW-0472">Membrane</keyword>
<dbReference type="GO" id="GO:0038023">
    <property type="term" value="F:signaling receptor activity"/>
    <property type="evidence" value="ECO:0007669"/>
    <property type="project" value="InterPro"/>
</dbReference>
<evidence type="ECO:0000259" key="18">
    <source>
        <dbReference type="Pfam" id="PF07715"/>
    </source>
</evidence>
<evidence type="ECO:0000256" key="6">
    <source>
        <dbReference type="ARBA" id="ARBA00022692"/>
    </source>
</evidence>
<accession>A0A2U1ULW4</accession>
<sequence length="765" mass="84631">MNKNQYNQLIIKYYSRRQGMKIMTFSAIRHNRRSKTFRLSTTAMLVSGLLFGAETAFSATVSSTDTPSEEGNNAVALKGITVWGQAPTEDTASYTAQDVTVASKLPTALKDIPQSVSVVTRQRIEDQNLTTLDDALQQVTGVTVTRNNTSTSQFRSRGFHLNASIDGVPVYSALGGSEQFDLGIYDRVEVLRGPAALLSGSGEPGGSVNVVTKKPRDHFALSGALSAGSWDNYRSELDVTGPLNDSGTLRARAVGIWQDRDFFYDKTHQEKKVFYGVVEYDLTPDTTLSLTFTDQIDNIDALSYGLPSYDGKKNYALLDVSRSLNTAPEWAYFNTHTQEYVAGLEQRFNNGWTLTGKFRYLNKDTPYSDISPRGVGVDPDTNTLSYSWVRKYDYEYHRHALDLYAGGPFSLFGREHQALIGYNYDDYQEQYTGGRTWGALASQPGISLFDSSAVQQYDVVATQGKRTRTIQNGFYGQTRLKVLDSFTWVVGGRVSNFSVKERDIYPAEPTTWKKTLSESGEFTPYTGLIYELTPQISVYGSYSEIFAPNDEKNAQGTTLDPRKGEQYEVGVKGSFYDGALNASLALFRVEEVNRALSDPNYPDGNDNGESVYIAGGKARSEGVEAEISGSPLPGWDITAGYAFLTSRYLDGTETEAYSLDEPKHSFKLWSHYRVQSGALDGLGLGAGLYAVSHYSGDRTNGDDRVQGGYALVNATVSYPINKNFTVSLNAENLTDRKYYESIGTRGTYNIYGAPRNFTLSLRAKF</sequence>
<keyword evidence="7" id="KW-0732">Signal</keyword>
<evidence type="ECO:0000256" key="7">
    <source>
        <dbReference type="ARBA" id="ARBA00022729"/>
    </source>
</evidence>
<evidence type="ECO:0000256" key="3">
    <source>
        <dbReference type="ARBA" id="ARBA00022448"/>
    </source>
</evidence>
<evidence type="ECO:0000256" key="13">
    <source>
        <dbReference type="ARBA" id="ARBA00023237"/>
    </source>
</evidence>
<protein>
    <submittedName>
        <fullName evidence="19">TonB-dependent siderophore receptor</fullName>
    </submittedName>
</protein>
<dbReference type="Proteomes" id="UP000303847">
    <property type="component" value="Chromosome"/>
</dbReference>
<gene>
    <name evidence="19" type="ORF">DDT54_16865</name>
    <name evidence="20" type="ORF">EH206_00150</name>
</gene>
<evidence type="ECO:0000256" key="4">
    <source>
        <dbReference type="ARBA" id="ARBA00022452"/>
    </source>
</evidence>
<feature type="domain" description="TonB-dependent receptor plug" evidence="18">
    <location>
        <begin position="109"/>
        <end position="206"/>
    </location>
</feature>
<keyword evidence="4 14" id="KW-1134">Transmembrane beta strand</keyword>
<comment type="subcellular location">
    <subcellularLocation>
        <location evidence="1 14">Cell outer membrane</location>
        <topology evidence="1 14">Multi-pass membrane protein</topology>
    </subcellularLocation>
</comment>
<dbReference type="GO" id="GO:0015344">
    <property type="term" value="F:siderophore uptake transmembrane transporter activity"/>
    <property type="evidence" value="ECO:0007669"/>
    <property type="project" value="TreeGrafter"/>
</dbReference>
<dbReference type="InterPro" id="IPR039426">
    <property type="entry name" value="TonB-dep_rcpt-like"/>
</dbReference>
<keyword evidence="6 14" id="KW-0812">Transmembrane</keyword>
<organism evidence="19 21">
    <name type="scientific">Brenneria nigrifluens DSM 30175 = ATCC 13028</name>
    <dbReference type="NCBI Taxonomy" id="1121120"/>
    <lineage>
        <taxon>Bacteria</taxon>
        <taxon>Pseudomonadati</taxon>
        <taxon>Pseudomonadota</taxon>
        <taxon>Gammaproteobacteria</taxon>
        <taxon>Enterobacterales</taxon>
        <taxon>Pectobacteriaceae</taxon>
        <taxon>Brenneria</taxon>
    </lineage>
</organism>
<dbReference type="CDD" id="cd01347">
    <property type="entry name" value="ligand_gated_channel"/>
    <property type="match status" value="1"/>
</dbReference>
<dbReference type="FunFam" id="2.170.130.10:FF:000010">
    <property type="entry name" value="Ferripyoverdine receptor"/>
    <property type="match status" value="1"/>
</dbReference>
<evidence type="ECO:0000256" key="2">
    <source>
        <dbReference type="ARBA" id="ARBA00009810"/>
    </source>
</evidence>
<keyword evidence="10 16" id="KW-0798">TonB box</keyword>
<evidence type="ECO:0000313" key="20">
    <source>
        <dbReference type="EMBL" id="QCR02768.1"/>
    </source>
</evidence>
<evidence type="ECO:0000313" key="22">
    <source>
        <dbReference type="Proteomes" id="UP000303847"/>
    </source>
</evidence>
<dbReference type="Proteomes" id="UP000295985">
    <property type="component" value="Unassembled WGS sequence"/>
</dbReference>
<dbReference type="InterPro" id="IPR000531">
    <property type="entry name" value="Beta-barrel_TonB"/>
</dbReference>
<dbReference type="Pfam" id="PF07715">
    <property type="entry name" value="Plug"/>
    <property type="match status" value="1"/>
</dbReference>
<dbReference type="PROSITE" id="PS52016">
    <property type="entry name" value="TONB_DEPENDENT_REC_3"/>
    <property type="match status" value="1"/>
</dbReference>
<keyword evidence="12 19" id="KW-0675">Receptor</keyword>
<evidence type="ECO:0000256" key="5">
    <source>
        <dbReference type="ARBA" id="ARBA00022496"/>
    </source>
</evidence>
<dbReference type="PANTHER" id="PTHR32552">
    <property type="entry name" value="FERRICHROME IRON RECEPTOR-RELATED"/>
    <property type="match status" value="1"/>
</dbReference>
<dbReference type="OrthoDB" id="8663017at2"/>
<dbReference type="EMBL" id="QDKK01000030">
    <property type="protein sequence ID" value="PWC22648.1"/>
    <property type="molecule type" value="Genomic_DNA"/>
</dbReference>
<dbReference type="PANTHER" id="PTHR32552:SF74">
    <property type="entry name" value="HYDROXAMATE SIDEROPHORE RECEPTOR FHUE"/>
    <property type="match status" value="1"/>
</dbReference>
<evidence type="ECO:0000256" key="10">
    <source>
        <dbReference type="ARBA" id="ARBA00023077"/>
    </source>
</evidence>
<evidence type="ECO:0000313" key="21">
    <source>
        <dbReference type="Proteomes" id="UP000295985"/>
    </source>
</evidence>
<dbReference type="Pfam" id="PF00593">
    <property type="entry name" value="TonB_dep_Rec_b-barrel"/>
    <property type="match status" value="1"/>
</dbReference>
<dbReference type="InterPro" id="IPR010917">
    <property type="entry name" value="TonB_rcpt_CS"/>
</dbReference>
<evidence type="ECO:0000256" key="12">
    <source>
        <dbReference type="ARBA" id="ARBA00023170"/>
    </source>
</evidence>
<dbReference type="GO" id="GO:0015891">
    <property type="term" value="P:siderophore transport"/>
    <property type="evidence" value="ECO:0007669"/>
    <property type="project" value="InterPro"/>
</dbReference>
<dbReference type="Gene3D" id="2.170.130.10">
    <property type="entry name" value="TonB-dependent receptor, plug domain"/>
    <property type="match status" value="1"/>
</dbReference>
<reference evidence="19 21" key="1">
    <citation type="submission" date="2018-04" db="EMBL/GenBank/DDBJ databases">
        <title>Brenneria corticis sp.nov.</title>
        <authorList>
            <person name="Li Y."/>
        </authorList>
    </citation>
    <scope>NUCLEOTIDE SEQUENCE [LARGE SCALE GENOMIC DNA]</scope>
    <source>
        <strain evidence="19 21">LMG 2694</strain>
    </source>
</reference>
<dbReference type="NCBIfam" id="TIGR01783">
    <property type="entry name" value="TonB-siderophor"/>
    <property type="match status" value="1"/>
</dbReference>
<reference evidence="20 22" key="2">
    <citation type="submission" date="2018-11" db="EMBL/GenBank/DDBJ databases">
        <title>Genome sequences of Brenneria nigrifluens and Brenneria rubrifaciens.</title>
        <authorList>
            <person name="Poret-Peterson A.T."/>
            <person name="McClean A.E."/>
            <person name="Kluepfel D.A."/>
        </authorList>
    </citation>
    <scope>NUCLEOTIDE SEQUENCE [LARGE SCALE GENOMIC DNA]</scope>
    <source>
        <strain evidence="20 22">ATCC 13028</strain>
    </source>
</reference>
<dbReference type="Gene3D" id="2.40.170.20">
    <property type="entry name" value="TonB-dependent receptor, beta-barrel domain"/>
    <property type="match status" value="1"/>
</dbReference>
<dbReference type="AlphaFoldDB" id="A0A2U1ULW4"/>
<feature type="domain" description="TonB-dependent receptor-like beta-barrel" evidence="17">
    <location>
        <begin position="297"/>
        <end position="733"/>
    </location>
</feature>
<keyword evidence="5" id="KW-0410">Iron transport</keyword>
<evidence type="ECO:0000256" key="15">
    <source>
        <dbReference type="PROSITE-ProRule" id="PRU10144"/>
    </source>
</evidence>
<feature type="short sequence motif" description="TonB C-terminal box" evidence="15">
    <location>
        <begin position="748"/>
        <end position="765"/>
    </location>
</feature>
<evidence type="ECO:0000313" key="19">
    <source>
        <dbReference type="EMBL" id="PWC22648.1"/>
    </source>
</evidence>
<evidence type="ECO:0000256" key="14">
    <source>
        <dbReference type="PROSITE-ProRule" id="PRU01360"/>
    </source>
</evidence>
<dbReference type="InterPro" id="IPR010105">
    <property type="entry name" value="TonB_sidphr_rcpt"/>
</dbReference>
<name>A0A2U1ULW4_9GAMM</name>
<evidence type="ECO:0000256" key="1">
    <source>
        <dbReference type="ARBA" id="ARBA00004571"/>
    </source>
</evidence>
<evidence type="ECO:0000259" key="17">
    <source>
        <dbReference type="Pfam" id="PF00593"/>
    </source>
</evidence>
<dbReference type="InterPro" id="IPR037066">
    <property type="entry name" value="Plug_dom_sf"/>
</dbReference>
<dbReference type="PROSITE" id="PS01156">
    <property type="entry name" value="TONB_DEPENDENT_REC_2"/>
    <property type="match status" value="1"/>
</dbReference>
<evidence type="ECO:0000256" key="11">
    <source>
        <dbReference type="ARBA" id="ARBA00023136"/>
    </source>
</evidence>
<dbReference type="InterPro" id="IPR012910">
    <property type="entry name" value="Plug_dom"/>
</dbReference>
<dbReference type="SUPFAM" id="SSF56935">
    <property type="entry name" value="Porins"/>
    <property type="match status" value="1"/>
</dbReference>
<keyword evidence="13 14" id="KW-0998">Cell outer membrane</keyword>
<keyword evidence="3 14" id="KW-0813">Transport</keyword>
<proteinExistence type="inferred from homology"/>
<evidence type="ECO:0000256" key="8">
    <source>
        <dbReference type="ARBA" id="ARBA00023004"/>
    </source>
</evidence>
<evidence type="ECO:0000256" key="9">
    <source>
        <dbReference type="ARBA" id="ARBA00023065"/>
    </source>
</evidence>
<comment type="similarity">
    <text evidence="2 14 16">Belongs to the TonB-dependent receptor family.</text>
</comment>
<keyword evidence="9" id="KW-0406">Ion transport</keyword>
<dbReference type="EMBL" id="CP034036">
    <property type="protein sequence ID" value="QCR02768.1"/>
    <property type="molecule type" value="Genomic_DNA"/>
</dbReference>
<dbReference type="InterPro" id="IPR036942">
    <property type="entry name" value="Beta-barrel_TonB_sf"/>
</dbReference>
<keyword evidence="8" id="KW-0408">Iron</keyword>
<dbReference type="GO" id="GO:0009279">
    <property type="term" value="C:cell outer membrane"/>
    <property type="evidence" value="ECO:0007669"/>
    <property type="project" value="UniProtKB-SubCell"/>
</dbReference>